<dbReference type="Proteomes" id="UP000005580">
    <property type="component" value="Unassembled WGS sequence"/>
</dbReference>
<reference evidence="2" key="1">
    <citation type="submission" date="2011-01" db="EMBL/GenBank/DDBJ databases">
        <authorList>
            <person name="Muzny D."/>
            <person name="Qin X."/>
            <person name="Buhay C."/>
            <person name="Dugan-Rocha S."/>
            <person name="Ding Y."/>
            <person name="Chen G."/>
            <person name="Hawes A."/>
            <person name="Holder M."/>
            <person name="Jhangiani S."/>
            <person name="Johnson A."/>
            <person name="Khan Z."/>
            <person name="Li Z."/>
            <person name="Liu W."/>
            <person name="Liu X."/>
            <person name="Perez L."/>
            <person name="Shen H."/>
            <person name="Wang Q."/>
            <person name="Watt J."/>
            <person name="Xi L."/>
            <person name="Xin Y."/>
            <person name="Zhou J."/>
            <person name="Deng J."/>
            <person name="Jiang H."/>
            <person name="Liu Y."/>
            <person name="Qu J."/>
            <person name="Song X.-Z."/>
            <person name="Zhang L."/>
            <person name="Villasana D."/>
            <person name="Johnson A."/>
            <person name="Liu J."/>
            <person name="Liyanage D."/>
            <person name="Lorensuhewa L."/>
            <person name="Robinson T."/>
            <person name="Song A."/>
            <person name="Song B.-B."/>
            <person name="Dinh H."/>
            <person name="Thornton R."/>
            <person name="Coyle M."/>
            <person name="Francisco L."/>
            <person name="Jackson L."/>
            <person name="Javaid M."/>
            <person name="Korchina V."/>
            <person name="Kovar C."/>
            <person name="Mata R."/>
            <person name="Mathew T."/>
            <person name="Ngo R."/>
            <person name="Nguyen L."/>
            <person name="Nguyen N."/>
            <person name="Okwuonu G."/>
            <person name="Ongeri F."/>
            <person name="Pham C."/>
            <person name="Simmons D."/>
            <person name="Wilczek-Boney K."/>
            <person name="Hale W."/>
            <person name="Jakkamsetti A."/>
            <person name="Pham P."/>
            <person name="Ruth R."/>
            <person name="San Lucas F."/>
            <person name="Warren J."/>
            <person name="Zhang J."/>
            <person name="Zhao Z."/>
            <person name="Zhou C."/>
            <person name="Zhu D."/>
            <person name="Lee S."/>
            <person name="Bess C."/>
            <person name="Blankenburg K."/>
            <person name="Forbes L."/>
            <person name="Fu Q."/>
            <person name="Gubbala S."/>
            <person name="Hirani K."/>
            <person name="Jayaseelan J.C."/>
            <person name="Lara F."/>
            <person name="Munidasa M."/>
            <person name="Palculict T."/>
            <person name="Patil S."/>
            <person name="Pu L.-L."/>
            <person name="Saada N."/>
            <person name="Tang L."/>
            <person name="Weissenberger G."/>
            <person name="Zhu Y."/>
            <person name="Hemphill L."/>
            <person name="Shang Y."/>
            <person name="Youmans B."/>
            <person name="Ayvaz T."/>
            <person name="Ross M."/>
            <person name="Santibanez J."/>
            <person name="Aqrawi P."/>
            <person name="Gross S."/>
            <person name="Joshi V."/>
            <person name="Fowler G."/>
            <person name="Nazareth L."/>
            <person name="Reid J."/>
            <person name="Worley K."/>
            <person name="Petrosino J."/>
            <person name="Highlander S."/>
            <person name="Gibbs R."/>
        </authorList>
    </citation>
    <scope>NUCLEOTIDE SEQUENCE [LARGE SCALE GENOMIC DNA]</scope>
    <source>
        <strain evidence="2">ATCC 33269</strain>
    </source>
</reference>
<name>E7RSC0_9BACT</name>
<protein>
    <submittedName>
        <fullName evidence="2">Uncharacterized protein</fullName>
    </submittedName>
</protein>
<feature type="transmembrane region" description="Helical" evidence="1">
    <location>
        <begin position="105"/>
        <end position="126"/>
    </location>
</feature>
<keyword evidence="1" id="KW-0472">Membrane</keyword>
<feature type="transmembrane region" description="Helical" evidence="1">
    <location>
        <begin position="146"/>
        <end position="164"/>
    </location>
</feature>
<dbReference type="InterPro" id="IPR045692">
    <property type="entry name" value="DUF6057"/>
</dbReference>
<accession>E7RSC0</accession>
<comment type="caution">
    <text evidence="2">The sequence shown here is derived from an EMBL/GenBank/DDBJ whole genome shotgun (WGS) entry which is preliminary data.</text>
</comment>
<organism evidence="2 3">
    <name type="scientific">Hoylesella oralis ATCC 33269</name>
    <dbReference type="NCBI Taxonomy" id="873533"/>
    <lineage>
        <taxon>Bacteria</taxon>
        <taxon>Pseudomonadati</taxon>
        <taxon>Bacteroidota</taxon>
        <taxon>Bacteroidia</taxon>
        <taxon>Bacteroidales</taxon>
        <taxon>Prevotellaceae</taxon>
        <taxon>Hoylesella</taxon>
    </lineage>
</organism>
<gene>
    <name evidence="2" type="ORF">HMPREF0663_12188</name>
</gene>
<proteinExistence type="predicted"/>
<feature type="transmembrane region" description="Helical" evidence="1">
    <location>
        <begin position="79"/>
        <end position="98"/>
    </location>
</feature>
<dbReference type="STRING" id="28134.SAMN05444288_2213"/>
<evidence type="ECO:0000313" key="3">
    <source>
        <dbReference type="Proteomes" id="UP000005580"/>
    </source>
</evidence>
<dbReference type="AlphaFoldDB" id="E7RSC0"/>
<evidence type="ECO:0000256" key="1">
    <source>
        <dbReference type="SAM" id="Phobius"/>
    </source>
</evidence>
<feature type="transmembrane region" description="Helical" evidence="1">
    <location>
        <begin position="12"/>
        <end position="32"/>
    </location>
</feature>
<keyword evidence="1" id="KW-1133">Transmembrane helix</keyword>
<dbReference type="HOGENOM" id="CLU_061780_0_0_10"/>
<feature type="transmembrane region" description="Helical" evidence="1">
    <location>
        <begin position="53"/>
        <end position="73"/>
    </location>
</feature>
<dbReference type="eggNOG" id="ENOG5033UUG">
    <property type="taxonomic scope" value="Bacteria"/>
</dbReference>
<dbReference type="EMBL" id="AEPE02000006">
    <property type="protein sequence ID" value="EFZ36121.1"/>
    <property type="molecule type" value="Genomic_DNA"/>
</dbReference>
<evidence type="ECO:0000313" key="2">
    <source>
        <dbReference type="EMBL" id="EFZ36121.1"/>
    </source>
</evidence>
<dbReference type="Pfam" id="PF19529">
    <property type="entry name" value="DUF6057"/>
    <property type="match status" value="1"/>
</dbReference>
<sequence>MRNFGNSTKVIRLSCAILFIVFTFVYLYYYQADILAVAQHILSSGRTQYDRKIGAVLITIVLYLLHIGIASVIKTGKIGYSLTFFPSLLVLAFITDIGTKSTNQICFGVSGWAFLLLSVVYGMLLWAYSRLKTLSESSSNILFNRFVWSDFLMMFLMFFMVGTVSSHNEVFHYRAHMEQSLLDNGYNEALATGRNTLQTDSSLTMLRVFALSKKGTLGEYLFEYPLIGSSKAMLPYNNVGTFMLPEAMIYRNVGVVLKQKLSPLEYLEYIEKHHLAKKAAADYLLCGYLLDKKLDAFVNNISKYYDIKGSLPKHYREALILYTHLRSNPKIVYHSNVMDTDFQDFQDLNRKYPKRAERVNAVRDIYGKTYWYYYLYATS</sequence>
<keyword evidence="1" id="KW-0812">Transmembrane</keyword>
<keyword evidence="3" id="KW-1185">Reference proteome</keyword>